<protein>
    <recommendedName>
        <fullName evidence="4">DUF2511 domain-containing protein</fullName>
    </recommendedName>
</protein>
<evidence type="ECO:0000313" key="2">
    <source>
        <dbReference type="EMBL" id="SDQ99006.1"/>
    </source>
</evidence>
<feature type="chain" id="PRO_5011501669" description="DUF2511 domain-containing protein" evidence="1">
    <location>
        <begin position="21"/>
        <end position="113"/>
    </location>
</feature>
<name>A0A1H1FEU6_9FLAO</name>
<evidence type="ECO:0000313" key="3">
    <source>
        <dbReference type="Proteomes" id="UP000199627"/>
    </source>
</evidence>
<organism evidence="2 3">
    <name type="scientific">Chryseobacterium soldanellicola</name>
    <dbReference type="NCBI Taxonomy" id="311333"/>
    <lineage>
        <taxon>Bacteria</taxon>
        <taxon>Pseudomonadati</taxon>
        <taxon>Bacteroidota</taxon>
        <taxon>Flavobacteriia</taxon>
        <taxon>Flavobacteriales</taxon>
        <taxon>Weeksellaceae</taxon>
        <taxon>Chryseobacterium group</taxon>
        <taxon>Chryseobacterium</taxon>
    </lineage>
</organism>
<evidence type="ECO:0000256" key="1">
    <source>
        <dbReference type="SAM" id="SignalP"/>
    </source>
</evidence>
<keyword evidence="3" id="KW-1185">Reference proteome</keyword>
<dbReference type="Proteomes" id="UP000199627">
    <property type="component" value="Unassembled WGS sequence"/>
</dbReference>
<reference evidence="3" key="1">
    <citation type="submission" date="2016-10" db="EMBL/GenBank/DDBJ databases">
        <authorList>
            <person name="Varghese N."/>
            <person name="Submissions S."/>
        </authorList>
    </citation>
    <scope>NUCLEOTIDE SEQUENCE [LARGE SCALE GENOMIC DNA]</scope>
    <source>
        <strain evidence="3">DSM 17072</strain>
    </source>
</reference>
<dbReference type="OrthoDB" id="7057360at2"/>
<proteinExistence type="predicted"/>
<dbReference type="STRING" id="311333.SAMN05421664_3009"/>
<feature type="signal peptide" evidence="1">
    <location>
        <begin position="1"/>
        <end position="20"/>
    </location>
</feature>
<dbReference type="RefSeq" id="WP_089756527.1">
    <property type="nucleotide sequence ID" value="NZ_FNKL01000004.1"/>
</dbReference>
<accession>A0A1H1FEU6</accession>
<dbReference type="Pfam" id="PF10709">
    <property type="entry name" value="DUF2511"/>
    <property type="match status" value="1"/>
</dbReference>
<gene>
    <name evidence="2" type="ORF">SAMN05421664_3009</name>
</gene>
<keyword evidence="1" id="KW-0732">Signal</keyword>
<dbReference type="InterPro" id="IPR019648">
    <property type="entry name" value="YebY"/>
</dbReference>
<dbReference type="AlphaFoldDB" id="A0A1H1FEU6"/>
<sequence>MKKITLLSVLLLILSCSAPATKNTLKFTKQEYIGEWPFSVNEIEVYCSGYKEIYGRTNDGKIYALNGSAKGASHNDPSISKVGEIWLDDPKWAGLKISYGDFITQGLTICENK</sequence>
<evidence type="ECO:0008006" key="4">
    <source>
        <dbReference type="Google" id="ProtNLM"/>
    </source>
</evidence>
<dbReference type="EMBL" id="FNKL01000004">
    <property type="protein sequence ID" value="SDQ99006.1"/>
    <property type="molecule type" value="Genomic_DNA"/>
</dbReference>
<dbReference type="PROSITE" id="PS51257">
    <property type="entry name" value="PROKAR_LIPOPROTEIN"/>
    <property type="match status" value="1"/>
</dbReference>